<evidence type="ECO:0000313" key="2">
    <source>
        <dbReference type="Proteomes" id="UP000019146"/>
    </source>
</evidence>
<proteinExistence type="predicted"/>
<accession>A0A0P0R4R4</accession>
<reference evidence="1 2" key="1">
    <citation type="journal article" date="2014" name="Genome Announc.">
        <title>Draft Genome Sequence of the Haloacid-Degrading Burkholderia caribensis Strain MBA4.</title>
        <authorList>
            <person name="Pan Y."/>
            <person name="Kong K.F."/>
            <person name="Tsang J.S."/>
        </authorList>
    </citation>
    <scope>NUCLEOTIDE SEQUENCE [LARGE SCALE GENOMIC DNA]</scope>
    <source>
        <strain evidence="1 2">MBA4</strain>
    </source>
</reference>
<dbReference type="KEGG" id="bcai:K788_0008402"/>
<sequence>MIAPTVCPDAPDPGLVRLLSLYRQAWPADRTVEKSGSAWARTRCILKASPPGIFVANSGKPTRKGLSRGHSGVNALGDHAVESYFGTRIGRCTGSLGSPI</sequence>
<gene>
    <name evidence="1" type="ORF">K788_0008402</name>
</gene>
<evidence type="ECO:0000313" key="1">
    <source>
        <dbReference type="EMBL" id="ALL63078.1"/>
    </source>
</evidence>
<organism evidence="1 2">
    <name type="scientific">Paraburkholderia caribensis MBA4</name>
    <dbReference type="NCBI Taxonomy" id="1323664"/>
    <lineage>
        <taxon>Bacteria</taxon>
        <taxon>Pseudomonadati</taxon>
        <taxon>Pseudomonadota</taxon>
        <taxon>Betaproteobacteria</taxon>
        <taxon>Burkholderiales</taxon>
        <taxon>Burkholderiaceae</taxon>
        <taxon>Paraburkholderia</taxon>
    </lineage>
</organism>
<protein>
    <submittedName>
        <fullName evidence="1">Uncharacterized protein</fullName>
    </submittedName>
</protein>
<dbReference type="Proteomes" id="UP000019146">
    <property type="component" value="Chromosome 1"/>
</dbReference>
<dbReference type="AlphaFoldDB" id="A0A0P0R4R4"/>
<name>A0A0P0R4R4_9BURK</name>
<dbReference type="EMBL" id="CP012746">
    <property type="protein sequence ID" value="ALL63078.1"/>
    <property type="molecule type" value="Genomic_DNA"/>
</dbReference>